<dbReference type="InterPro" id="IPR001753">
    <property type="entry name" value="Enoyl-CoA_hydra/iso"/>
</dbReference>
<accession>A0A433Q6P8</accession>
<dbReference type="InterPro" id="IPR014748">
    <property type="entry name" value="Enoyl-CoA_hydra_C"/>
</dbReference>
<dbReference type="Pfam" id="PF00378">
    <property type="entry name" value="ECH_1"/>
    <property type="match status" value="1"/>
</dbReference>
<name>A0A433Q6P8_9FUNG</name>
<dbReference type="AlphaFoldDB" id="A0A433Q6P8"/>
<evidence type="ECO:0000256" key="1">
    <source>
        <dbReference type="ARBA" id="ARBA00005254"/>
    </source>
</evidence>
<protein>
    <submittedName>
        <fullName evidence="2">ClpP/crotonase-like domain-containing protein</fullName>
    </submittedName>
</protein>
<sequence>MSASTSASPPVLLTITKYVATLTLNRPNRGNALNAAVITLLQAHLSQLASDPRVHVVILTGSGKYFCTGMDLASGPASDSSAAQRSFREGIKLYDTLALFPKPLVARINGPVLGGGLGLFFTTNIRVALRSSYFALTEVKRGLIPAIISRYIVPEVGSFRANEYMLTGRRVSAAEFVSAGFVTCVVDTPEELDSKTAEYVDMLLTSAPGAMRNIKELVRVVAAGGRGDEAEERVRTHVEGAFLGMMKSEEAAYGIMCFAQKVDPDWTRREEVEEGNEPKAKL</sequence>
<comment type="similarity">
    <text evidence="1">Belongs to the enoyl-CoA hydratase/isomerase family.</text>
</comment>
<proteinExistence type="inferred from homology"/>
<dbReference type="Proteomes" id="UP000274822">
    <property type="component" value="Unassembled WGS sequence"/>
</dbReference>
<reference evidence="2 3" key="1">
    <citation type="journal article" date="2018" name="New Phytol.">
        <title>Phylogenomics of Endogonaceae and evolution of mycorrhizas within Mucoromycota.</title>
        <authorList>
            <person name="Chang Y."/>
            <person name="Desiro A."/>
            <person name="Na H."/>
            <person name="Sandor L."/>
            <person name="Lipzen A."/>
            <person name="Clum A."/>
            <person name="Barry K."/>
            <person name="Grigoriev I.V."/>
            <person name="Martin F.M."/>
            <person name="Stajich J.E."/>
            <person name="Smith M.E."/>
            <person name="Bonito G."/>
            <person name="Spatafora J.W."/>
        </authorList>
    </citation>
    <scope>NUCLEOTIDE SEQUENCE [LARGE SCALE GENOMIC DNA]</scope>
    <source>
        <strain evidence="2 3">AD002</strain>
    </source>
</reference>
<dbReference type="SUPFAM" id="SSF52096">
    <property type="entry name" value="ClpP/crotonase"/>
    <property type="match status" value="1"/>
</dbReference>
<keyword evidence="3" id="KW-1185">Reference proteome</keyword>
<evidence type="ECO:0000313" key="2">
    <source>
        <dbReference type="EMBL" id="RUS25463.1"/>
    </source>
</evidence>
<gene>
    <name evidence="2" type="ORF">BC938DRAFT_472139</name>
</gene>
<evidence type="ECO:0000313" key="3">
    <source>
        <dbReference type="Proteomes" id="UP000274822"/>
    </source>
</evidence>
<dbReference type="Gene3D" id="1.10.12.10">
    <property type="entry name" value="Lyase 2-enoyl-coa Hydratase, Chain A, domain 2"/>
    <property type="match status" value="1"/>
</dbReference>
<dbReference type="PANTHER" id="PTHR42964">
    <property type="entry name" value="ENOYL-COA HYDRATASE"/>
    <property type="match status" value="1"/>
</dbReference>
<dbReference type="PANTHER" id="PTHR42964:SF1">
    <property type="entry name" value="POLYKETIDE BIOSYNTHESIS ENOYL-COA HYDRATASE PKSH-RELATED"/>
    <property type="match status" value="1"/>
</dbReference>
<dbReference type="Gene3D" id="3.90.226.10">
    <property type="entry name" value="2-enoyl-CoA Hydratase, Chain A, domain 1"/>
    <property type="match status" value="1"/>
</dbReference>
<dbReference type="InterPro" id="IPR051683">
    <property type="entry name" value="Enoyl-CoA_Hydratase/Isomerase"/>
</dbReference>
<dbReference type="CDD" id="cd06558">
    <property type="entry name" value="crotonase-like"/>
    <property type="match status" value="1"/>
</dbReference>
<organism evidence="2 3">
    <name type="scientific">Jimgerdemannia flammicorona</name>
    <dbReference type="NCBI Taxonomy" id="994334"/>
    <lineage>
        <taxon>Eukaryota</taxon>
        <taxon>Fungi</taxon>
        <taxon>Fungi incertae sedis</taxon>
        <taxon>Mucoromycota</taxon>
        <taxon>Mucoromycotina</taxon>
        <taxon>Endogonomycetes</taxon>
        <taxon>Endogonales</taxon>
        <taxon>Endogonaceae</taxon>
        <taxon>Jimgerdemannia</taxon>
    </lineage>
</organism>
<dbReference type="InterPro" id="IPR029045">
    <property type="entry name" value="ClpP/crotonase-like_dom_sf"/>
</dbReference>
<comment type="caution">
    <text evidence="2">The sequence shown here is derived from an EMBL/GenBank/DDBJ whole genome shotgun (WGS) entry which is preliminary data.</text>
</comment>
<dbReference type="EMBL" id="RBNJ01012908">
    <property type="protein sequence ID" value="RUS25463.1"/>
    <property type="molecule type" value="Genomic_DNA"/>
</dbReference>